<dbReference type="AlphaFoldDB" id="A0A1E3H0P8"/>
<dbReference type="Proteomes" id="UP000094622">
    <property type="component" value="Unassembled WGS sequence"/>
</dbReference>
<dbReference type="EMBL" id="MCRJ01000069">
    <property type="protein sequence ID" value="ODN69889.1"/>
    <property type="molecule type" value="Genomic_DNA"/>
</dbReference>
<proteinExistence type="predicted"/>
<reference evidence="1 2" key="1">
    <citation type="submission" date="2016-07" db="EMBL/GenBank/DDBJ databases">
        <title>Draft Genome Sequence of Methylobrevis pamukkalensis PK2.</title>
        <authorList>
            <person name="Vasilenko O.V."/>
            <person name="Doronina N.V."/>
            <person name="Shmareva M.N."/>
            <person name="Tarlachkov S.V."/>
            <person name="Mustakhimov I."/>
            <person name="Trotsenko Y.A."/>
        </authorList>
    </citation>
    <scope>NUCLEOTIDE SEQUENCE [LARGE SCALE GENOMIC DNA]</scope>
    <source>
        <strain evidence="1 2">PK2</strain>
    </source>
</reference>
<evidence type="ECO:0000313" key="1">
    <source>
        <dbReference type="EMBL" id="ODN69889.1"/>
    </source>
</evidence>
<accession>A0A1E3H0P8</accession>
<gene>
    <name evidence="1" type="ORF">A6302_02771</name>
</gene>
<evidence type="ECO:0000313" key="2">
    <source>
        <dbReference type="Proteomes" id="UP000094622"/>
    </source>
</evidence>
<protein>
    <submittedName>
        <fullName evidence="1">Uncharacterized protein</fullName>
    </submittedName>
</protein>
<sequence length="148" mass="15320">MTFDFLIGKAGALGDLDYEIPTTVRYVVPFFRPYGGAGATDLGDLWIYDAQLVQTEADVTALQEAVAGIVSGATPVAAAGRWAEAITVTLEGGVTGEVSFDGSGPVTAEVEVPPDGHIHEIDQVDGLIEILEAKASAAGLARWSTSLA</sequence>
<comment type="caution">
    <text evidence="1">The sequence shown here is derived from an EMBL/GenBank/DDBJ whole genome shotgun (WGS) entry which is preliminary data.</text>
</comment>
<keyword evidence="2" id="KW-1185">Reference proteome</keyword>
<organism evidence="1 2">
    <name type="scientific">Methylobrevis pamukkalensis</name>
    <dbReference type="NCBI Taxonomy" id="1439726"/>
    <lineage>
        <taxon>Bacteria</taxon>
        <taxon>Pseudomonadati</taxon>
        <taxon>Pseudomonadota</taxon>
        <taxon>Alphaproteobacteria</taxon>
        <taxon>Hyphomicrobiales</taxon>
        <taxon>Pleomorphomonadaceae</taxon>
        <taxon>Methylobrevis</taxon>
    </lineage>
</organism>
<name>A0A1E3H0P8_9HYPH</name>
<dbReference type="RefSeq" id="WP_141703721.1">
    <property type="nucleotide sequence ID" value="NZ_MCRJ01000069.1"/>
</dbReference>